<organism evidence="3 4">
    <name type="scientific">Ambispora gerdemannii</name>
    <dbReference type="NCBI Taxonomy" id="144530"/>
    <lineage>
        <taxon>Eukaryota</taxon>
        <taxon>Fungi</taxon>
        <taxon>Fungi incertae sedis</taxon>
        <taxon>Mucoromycota</taxon>
        <taxon>Glomeromycotina</taxon>
        <taxon>Glomeromycetes</taxon>
        <taxon>Archaeosporales</taxon>
        <taxon>Ambisporaceae</taxon>
        <taxon>Ambispora</taxon>
    </lineage>
</organism>
<protein>
    <submittedName>
        <fullName evidence="3">11322_t:CDS:1</fullName>
    </submittedName>
</protein>
<feature type="domain" description="Arrestin-like N-terminal" evidence="2">
    <location>
        <begin position="68"/>
        <end position="179"/>
    </location>
</feature>
<name>A0A9N8Z1E8_9GLOM</name>
<comment type="caution">
    <text evidence="3">The sequence shown here is derived from an EMBL/GenBank/DDBJ whole genome shotgun (WGS) entry which is preliminary data.</text>
</comment>
<accession>A0A9N8Z1E8</accession>
<feature type="region of interest" description="Disordered" evidence="1">
    <location>
        <begin position="579"/>
        <end position="598"/>
    </location>
</feature>
<dbReference type="InterPro" id="IPR011021">
    <property type="entry name" value="Arrestin-like_N"/>
</dbReference>
<feature type="compositionally biased region" description="Low complexity" evidence="1">
    <location>
        <begin position="483"/>
        <end position="508"/>
    </location>
</feature>
<feature type="region of interest" description="Disordered" evidence="1">
    <location>
        <begin position="608"/>
        <end position="645"/>
    </location>
</feature>
<dbReference type="InterPro" id="IPR014756">
    <property type="entry name" value="Ig_E-set"/>
</dbReference>
<feature type="compositionally biased region" description="Polar residues" evidence="1">
    <location>
        <begin position="1"/>
        <end position="21"/>
    </location>
</feature>
<evidence type="ECO:0000259" key="2">
    <source>
        <dbReference type="Pfam" id="PF00339"/>
    </source>
</evidence>
<dbReference type="AlphaFoldDB" id="A0A9N8Z1E8"/>
<gene>
    <name evidence="3" type="ORF">AGERDE_LOCUS2683</name>
</gene>
<dbReference type="Proteomes" id="UP000789831">
    <property type="component" value="Unassembled WGS sequence"/>
</dbReference>
<dbReference type="EMBL" id="CAJVPL010000231">
    <property type="protein sequence ID" value="CAG8469846.1"/>
    <property type="molecule type" value="Genomic_DNA"/>
</dbReference>
<feature type="region of interest" description="Disordered" evidence="1">
    <location>
        <begin position="483"/>
        <end position="515"/>
    </location>
</feature>
<dbReference type="OrthoDB" id="2333384at2759"/>
<evidence type="ECO:0000313" key="4">
    <source>
        <dbReference type="Proteomes" id="UP000789831"/>
    </source>
</evidence>
<feature type="compositionally biased region" description="Pro residues" evidence="1">
    <location>
        <begin position="357"/>
        <end position="366"/>
    </location>
</feature>
<feature type="compositionally biased region" description="Low complexity" evidence="1">
    <location>
        <begin position="636"/>
        <end position="645"/>
    </location>
</feature>
<dbReference type="SUPFAM" id="SSF81296">
    <property type="entry name" value="E set domains"/>
    <property type="match status" value="1"/>
</dbReference>
<dbReference type="Pfam" id="PF00339">
    <property type="entry name" value="Arrestin_N"/>
    <property type="match status" value="1"/>
</dbReference>
<evidence type="ECO:0000313" key="3">
    <source>
        <dbReference type="EMBL" id="CAG8469846.1"/>
    </source>
</evidence>
<feature type="compositionally biased region" description="Pro residues" evidence="1">
    <location>
        <begin position="584"/>
        <end position="596"/>
    </location>
</feature>
<keyword evidence="4" id="KW-1185">Reference proteome</keyword>
<dbReference type="Gene3D" id="2.60.40.640">
    <property type="match status" value="1"/>
</dbReference>
<proteinExistence type="predicted"/>
<sequence length="661" mass="74147">MSTNHQLASAEGETSTQTPANNIGHIGPKNRPPPSAYLKSHKNITFSYASGTTSFQTGQLGDSDTYLVGTVHLNYGQPRQIRSVILHLKGAEKTSWYKAQARSKALYMGEHILADITFKIWETEDQREIQTLDIPFKVKLPYNLPETVTTDIGTVNYVLRATVNRKGNMVIANNQIVEVYCPLKKTLVIDNQNNASYKLRGESRSGLDYTFVLPPNKILNLGTYVSIPMRIRFLRPGISVERVEIQLKTCMDFRCNNPNETRHIKEPAATLIVPRQEIRYVQPVASDYDGECVHTINLFIPRSVQPTYSGRFISITHQLQVKFCLWGADMDFQVEESVRVANILEKNAPQGDQQIQPPAPALPASPHPSNSTILSNNLTVNIPQTQTMNAGHIPTPPPIAAGHRPFDSVYGVYPISSTNVYNPQISLAGETSIDPRDTKLRGIDPRFLSYVPMTDNRLYQGNHQAMQHAHYQAQQQQLQQVAQAQQQQLQQAQHQMSSPRDRSPSQSSTNMDLPPPFPYDGYALLKNQFNNQSYFLHNHPSLLSHLNSKNAYDDISTIDAYIQYQQNAAAVLHKTLKHHRPAAPKTPPVHPPPPVSPITNILTNAIVPPGQLTGNDEKSPPYQPYQTPLSPPPYRQPQLQSQSQVRQYIDANTAYAYDFDD</sequence>
<feature type="region of interest" description="Disordered" evidence="1">
    <location>
        <begin position="1"/>
        <end position="37"/>
    </location>
</feature>
<feature type="region of interest" description="Disordered" evidence="1">
    <location>
        <begin position="350"/>
        <end position="370"/>
    </location>
</feature>
<evidence type="ECO:0000256" key="1">
    <source>
        <dbReference type="SAM" id="MobiDB-lite"/>
    </source>
</evidence>
<dbReference type="InterPro" id="IPR014752">
    <property type="entry name" value="Arrestin-like_C"/>
</dbReference>
<reference evidence="3" key="1">
    <citation type="submission" date="2021-06" db="EMBL/GenBank/DDBJ databases">
        <authorList>
            <person name="Kallberg Y."/>
            <person name="Tangrot J."/>
            <person name="Rosling A."/>
        </authorList>
    </citation>
    <scope>NUCLEOTIDE SEQUENCE</scope>
    <source>
        <strain evidence="3">MT106</strain>
    </source>
</reference>